<dbReference type="Proteomes" id="UP000887572">
    <property type="component" value="Unplaced"/>
</dbReference>
<evidence type="ECO:0000313" key="4">
    <source>
        <dbReference type="WBParaSite" id="Gr19_v10_g12762.t1"/>
    </source>
</evidence>
<dbReference type="WBParaSite" id="Gr19_v10_g11532.t1">
    <property type="protein sequence ID" value="Gr19_v10_g11532.t1"/>
    <property type="gene ID" value="Gr19_v10_g11532"/>
</dbReference>
<feature type="compositionally biased region" description="Gly residues" evidence="1">
    <location>
        <begin position="249"/>
        <end position="261"/>
    </location>
</feature>
<reference evidence="3 4" key="1">
    <citation type="submission" date="2022-11" db="UniProtKB">
        <authorList>
            <consortium name="WormBaseParasite"/>
        </authorList>
    </citation>
    <scope>IDENTIFICATION</scope>
</reference>
<feature type="region of interest" description="Disordered" evidence="1">
    <location>
        <begin position="247"/>
        <end position="275"/>
    </location>
</feature>
<protein>
    <submittedName>
        <fullName evidence="3 4">Uncharacterized protein</fullName>
    </submittedName>
</protein>
<sequence>MPIQSSIQFHRVRGGGDLPGDPVVPPEPTGQWSLRPNDLLQLQICVGEETALGVAMRGRGSGGSTTALVVESVGTTECVAEVTCPVTPLCSRVPPASGACDQTICVGEEAALGVAMRGRGSGGSTTALVVESVGTTECVAEVTCPVTPLCSRGPPASGACDQTICVGEEAAGPPASGACDQTVGTCLSGTQFKTFTGEKVSKHLLCSGVSDWITFKAGDSSTGLKLNMRWRGGGAWRGYAWRTNNRLGSGDGGQLPAGGGSQPAVAPHDAEEEEDGWVSASEGSDTLAALVAAEAEEGVVLVGQILRRAHEAVKLRREKQRRERMRRLGIDFDFYTLAAPAATSAEVEGGGEAEERESGGSEAAEDDEGDWMSACEDPSGLVETAEIGVIGQLPDEPEPGPCCSPTFQQLEPEVGGQLPGSGDPYTLTLQQPGPAVQDNSPRSATEALDMLFWREFWD</sequence>
<evidence type="ECO:0000313" key="2">
    <source>
        <dbReference type="Proteomes" id="UP000887572"/>
    </source>
</evidence>
<dbReference type="AlphaFoldDB" id="A0A914GVC7"/>
<evidence type="ECO:0000256" key="1">
    <source>
        <dbReference type="SAM" id="MobiDB-lite"/>
    </source>
</evidence>
<keyword evidence="2" id="KW-1185">Reference proteome</keyword>
<organism evidence="2 3">
    <name type="scientific">Globodera rostochiensis</name>
    <name type="common">Golden nematode worm</name>
    <name type="synonym">Heterodera rostochiensis</name>
    <dbReference type="NCBI Taxonomy" id="31243"/>
    <lineage>
        <taxon>Eukaryota</taxon>
        <taxon>Metazoa</taxon>
        <taxon>Ecdysozoa</taxon>
        <taxon>Nematoda</taxon>
        <taxon>Chromadorea</taxon>
        <taxon>Rhabditida</taxon>
        <taxon>Tylenchina</taxon>
        <taxon>Tylenchomorpha</taxon>
        <taxon>Tylenchoidea</taxon>
        <taxon>Heteroderidae</taxon>
        <taxon>Heteroderinae</taxon>
        <taxon>Globodera</taxon>
    </lineage>
</organism>
<accession>A0A914GVC7</accession>
<feature type="compositionally biased region" description="Polar residues" evidence="1">
    <location>
        <begin position="427"/>
        <end position="442"/>
    </location>
</feature>
<feature type="region of interest" description="Disordered" evidence="1">
    <location>
        <begin position="11"/>
        <end position="30"/>
    </location>
</feature>
<name>A0A914GVC7_GLORO</name>
<proteinExistence type="predicted"/>
<evidence type="ECO:0000313" key="3">
    <source>
        <dbReference type="WBParaSite" id="Gr19_v10_g11532.t1"/>
    </source>
</evidence>
<feature type="region of interest" description="Disordered" evidence="1">
    <location>
        <begin position="412"/>
        <end position="442"/>
    </location>
</feature>
<dbReference type="WBParaSite" id="Gr19_v10_g12762.t1">
    <property type="protein sequence ID" value="Gr19_v10_g12762.t1"/>
    <property type="gene ID" value="Gr19_v10_g12762"/>
</dbReference>
<feature type="region of interest" description="Disordered" evidence="1">
    <location>
        <begin position="342"/>
        <end position="370"/>
    </location>
</feature>